<proteinExistence type="predicted"/>
<dbReference type="Proteomes" id="UP001597295">
    <property type="component" value="Unassembled WGS sequence"/>
</dbReference>
<feature type="chain" id="PRO_5045222352" evidence="2">
    <location>
        <begin position="27"/>
        <end position="270"/>
    </location>
</feature>
<dbReference type="PANTHER" id="PTHR35936:SF37">
    <property type="entry name" value="AMINO ACID ABC TRANSPORTER SUBSTRATE-BINDING PROTEIN"/>
    <property type="match status" value="1"/>
</dbReference>
<evidence type="ECO:0000256" key="2">
    <source>
        <dbReference type="SAM" id="SignalP"/>
    </source>
</evidence>
<evidence type="ECO:0000313" key="5">
    <source>
        <dbReference type="Proteomes" id="UP001597295"/>
    </source>
</evidence>
<name>A0ABW5DWG1_9PROT</name>
<dbReference type="RefSeq" id="WP_379878233.1">
    <property type="nucleotide sequence ID" value="NZ_JBHUIP010000014.1"/>
</dbReference>
<keyword evidence="1 2" id="KW-0732">Signal</keyword>
<gene>
    <name evidence="4" type="ORF">ACFSM5_19340</name>
</gene>
<feature type="signal peptide" evidence="2">
    <location>
        <begin position="1"/>
        <end position="26"/>
    </location>
</feature>
<sequence length="270" mass="29154">MNRRNLLLSGVLGLGLLASSAVPALADTLDTIMQRKKLMVAIDLGNPPHGMMDAAFKPTGSDVETAHLLAQELGVELEIVQVSTPNRVQFLMANKADVVISALSITDERKKVIDFSTAYAELQCVVAAPKAMNISSYADLGGKGGIAVTRGTVNDQELTRGTNGVANVQITRFEDDPTSTTSITSGQLQIYATSLPLLNQLRKDNPKLDLDTKFVMKGFPLGIALRKNEPKLQAKLNEFVKKNLDNGKLVEIYHRYHGVTLVPADLAAKS</sequence>
<feature type="domain" description="Solute-binding protein family 3/N-terminal" evidence="3">
    <location>
        <begin position="37"/>
        <end position="260"/>
    </location>
</feature>
<dbReference type="SUPFAM" id="SSF53850">
    <property type="entry name" value="Periplasmic binding protein-like II"/>
    <property type="match status" value="1"/>
</dbReference>
<evidence type="ECO:0000313" key="4">
    <source>
        <dbReference type="EMBL" id="MFD2265068.1"/>
    </source>
</evidence>
<organism evidence="4 5">
    <name type="scientific">Lacibacterium aquatile</name>
    <dbReference type="NCBI Taxonomy" id="1168082"/>
    <lineage>
        <taxon>Bacteria</taxon>
        <taxon>Pseudomonadati</taxon>
        <taxon>Pseudomonadota</taxon>
        <taxon>Alphaproteobacteria</taxon>
        <taxon>Rhodospirillales</taxon>
        <taxon>Rhodospirillaceae</taxon>
    </lineage>
</organism>
<dbReference type="InterPro" id="IPR001638">
    <property type="entry name" value="Solute-binding_3/MltF_N"/>
</dbReference>
<keyword evidence="5" id="KW-1185">Reference proteome</keyword>
<dbReference type="Pfam" id="PF00497">
    <property type="entry name" value="SBP_bac_3"/>
    <property type="match status" value="1"/>
</dbReference>
<dbReference type="EMBL" id="JBHUIP010000014">
    <property type="protein sequence ID" value="MFD2265068.1"/>
    <property type="molecule type" value="Genomic_DNA"/>
</dbReference>
<reference evidence="5" key="1">
    <citation type="journal article" date="2019" name="Int. J. Syst. Evol. Microbiol.">
        <title>The Global Catalogue of Microorganisms (GCM) 10K type strain sequencing project: providing services to taxonomists for standard genome sequencing and annotation.</title>
        <authorList>
            <consortium name="The Broad Institute Genomics Platform"/>
            <consortium name="The Broad Institute Genome Sequencing Center for Infectious Disease"/>
            <person name="Wu L."/>
            <person name="Ma J."/>
        </authorList>
    </citation>
    <scope>NUCLEOTIDE SEQUENCE [LARGE SCALE GENOMIC DNA]</scope>
    <source>
        <strain evidence="5">CGMCC 1.19062</strain>
    </source>
</reference>
<evidence type="ECO:0000259" key="3">
    <source>
        <dbReference type="SMART" id="SM00062"/>
    </source>
</evidence>
<evidence type="ECO:0000256" key="1">
    <source>
        <dbReference type="ARBA" id="ARBA00022729"/>
    </source>
</evidence>
<dbReference type="PANTHER" id="PTHR35936">
    <property type="entry name" value="MEMBRANE-BOUND LYTIC MUREIN TRANSGLYCOSYLASE F"/>
    <property type="match status" value="1"/>
</dbReference>
<dbReference type="SMART" id="SM00062">
    <property type="entry name" value="PBPb"/>
    <property type="match status" value="1"/>
</dbReference>
<accession>A0ABW5DWG1</accession>
<dbReference type="Gene3D" id="3.40.190.10">
    <property type="entry name" value="Periplasmic binding protein-like II"/>
    <property type="match status" value="2"/>
</dbReference>
<comment type="caution">
    <text evidence="4">The sequence shown here is derived from an EMBL/GenBank/DDBJ whole genome shotgun (WGS) entry which is preliminary data.</text>
</comment>
<protein>
    <submittedName>
        <fullName evidence="4">Transporter substrate-binding domain-containing protein</fullName>
    </submittedName>
</protein>